<proteinExistence type="inferred from homology"/>
<feature type="domain" description="Thioesterase TesA-like" evidence="5">
    <location>
        <begin position="25"/>
        <end position="245"/>
    </location>
</feature>
<dbReference type="SUPFAM" id="SSF53474">
    <property type="entry name" value="alpha/beta-Hydrolases"/>
    <property type="match status" value="1"/>
</dbReference>
<dbReference type="PANTHER" id="PTHR11487:SF0">
    <property type="entry name" value="S-ACYL FATTY ACID SYNTHASE THIOESTERASE, MEDIUM CHAIN"/>
    <property type="match status" value="1"/>
</dbReference>
<evidence type="ECO:0000256" key="3">
    <source>
        <dbReference type="ARBA" id="ARBA00022801"/>
    </source>
</evidence>
<dbReference type="PANTHER" id="PTHR11487">
    <property type="entry name" value="THIOESTERASE"/>
    <property type="match status" value="1"/>
</dbReference>
<evidence type="ECO:0000256" key="4">
    <source>
        <dbReference type="ARBA" id="ARBA00024293"/>
    </source>
</evidence>
<dbReference type="SMART" id="SM00824">
    <property type="entry name" value="PKS_TE"/>
    <property type="match status" value="1"/>
</dbReference>
<comment type="similarity">
    <text evidence="1">Belongs to the thioesterase family.</text>
</comment>
<dbReference type="InterPro" id="IPR029058">
    <property type="entry name" value="AB_hydrolase_fold"/>
</dbReference>
<evidence type="ECO:0000256" key="1">
    <source>
        <dbReference type="ARBA" id="ARBA00007169"/>
    </source>
</evidence>
<dbReference type="Pfam" id="PF00975">
    <property type="entry name" value="Thioesterase"/>
    <property type="match status" value="1"/>
</dbReference>
<organism evidence="6 7">
    <name type="scientific">Nocardia pulmonis</name>
    <dbReference type="NCBI Taxonomy" id="2951408"/>
    <lineage>
        <taxon>Bacteria</taxon>
        <taxon>Bacillati</taxon>
        <taxon>Actinomycetota</taxon>
        <taxon>Actinomycetes</taxon>
        <taxon>Mycobacteriales</taxon>
        <taxon>Nocardiaceae</taxon>
        <taxon>Nocardia</taxon>
    </lineage>
</organism>
<dbReference type="AlphaFoldDB" id="A0A9X2J165"/>
<dbReference type="GO" id="GO:0008610">
    <property type="term" value="P:lipid biosynthetic process"/>
    <property type="evidence" value="ECO:0007669"/>
    <property type="project" value="TreeGrafter"/>
</dbReference>
<dbReference type="Proteomes" id="UP001139157">
    <property type="component" value="Unassembled WGS sequence"/>
</dbReference>
<gene>
    <name evidence="6" type="ORF">NDR86_24490</name>
</gene>
<protein>
    <recommendedName>
        <fullName evidence="2">Thioesterase TesA</fullName>
    </recommendedName>
</protein>
<evidence type="ECO:0000313" key="6">
    <source>
        <dbReference type="EMBL" id="MCM6776651.1"/>
    </source>
</evidence>
<comment type="caution">
    <text evidence="6">The sequence shown here is derived from an EMBL/GenBank/DDBJ whole genome shotgun (WGS) entry which is preliminary data.</text>
</comment>
<dbReference type="InterPro" id="IPR020802">
    <property type="entry name" value="TesA-like"/>
</dbReference>
<dbReference type="InterPro" id="IPR001031">
    <property type="entry name" value="Thioesterase"/>
</dbReference>
<dbReference type="InterPro" id="IPR012223">
    <property type="entry name" value="TEII"/>
</dbReference>
<comment type="catalytic activity">
    <reaction evidence="4">
        <text>a fatty acyl-CoA + H2O = a fatty acid + CoA + H(+)</text>
        <dbReference type="Rhea" id="RHEA:16781"/>
        <dbReference type="ChEBI" id="CHEBI:15377"/>
        <dbReference type="ChEBI" id="CHEBI:15378"/>
        <dbReference type="ChEBI" id="CHEBI:28868"/>
        <dbReference type="ChEBI" id="CHEBI:57287"/>
        <dbReference type="ChEBI" id="CHEBI:77636"/>
    </reaction>
</comment>
<dbReference type="EMBL" id="JAMRXG010000011">
    <property type="protein sequence ID" value="MCM6776651.1"/>
    <property type="molecule type" value="Genomic_DNA"/>
</dbReference>
<dbReference type="GO" id="GO:0016787">
    <property type="term" value="F:hydrolase activity"/>
    <property type="evidence" value="ECO:0007669"/>
    <property type="project" value="UniProtKB-KW"/>
</dbReference>
<name>A0A9X2J165_9NOCA</name>
<dbReference type="RefSeq" id="WP_251914963.1">
    <property type="nucleotide sequence ID" value="NZ_JAMRXG010000011.1"/>
</dbReference>
<accession>A0A9X2J165</accession>
<dbReference type="Gene3D" id="3.40.50.1820">
    <property type="entry name" value="alpha/beta hydrolase"/>
    <property type="match status" value="1"/>
</dbReference>
<evidence type="ECO:0000313" key="7">
    <source>
        <dbReference type="Proteomes" id="UP001139157"/>
    </source>
</evidence>
<keyword evidence="3 6" id="KW-0378">Hydrolase</keyword>
<keyword evidence="7" id="KW-1185">Reference proteome</keyword>
<evidence type="ECO:0000259" key="5">
    <source>
        <dbReference type="SMART" id="SM00824"/>
    </source>
</evidence>
<evidence type="ECO:0000256" key="2">
    <source>
        <dbReference type="ARBA" id="ARBA00015007"/>
    </source>
</evidence>
<sequence>MTDTLDTAKWYKTFHPTPAPAARLVCFPHAGGSATYFWQLSAALGPTVRVESVQYPGRQDRRHEPLIGDLHTLADLLTDALATGELPTAFFGHSMGATLAFEVARRWARRGTPLSSLFVSSRRAPSLPPAHRVAFDTDADVLAEIRCLSGTDGRLLDDEEMRAMILPIARNDLRAAESYTLHPGPDLNCPIIVLRGTGDPRASADEADQWRNHTTGPFSTHTFDGGHFYLDTHITEVAGIISGHLDLERP</sequence>
<reference evidence="6" key="1">
    <citation type="submission" date="2022-06" db="EMBL/GenBank/DDBJ databases">
        <title>Novel species in genus nocardia.</title>
        <authorList>
            <person name="Li F."/>
        </authorList>
    </citation>
    <scope>NUCLEOTIDE SEQUENCE</scope>
    <source>
        <strain evidence="6">CDC141</strain>
    </source>
</reference>